<keyword evidence="1" id="KW-0863">Zinc-finger</keyword>
<evidence type="ECO:0000313" key="5">
    <source>
        <dbReference type="Proteomes" id="UP000054558"/>
    </source>
</evidence>
<dbReference type="GO" id="GO:0008270">
    <property type="term" value="F:zinc ion binding"/>
    <property type="evidence" value="ECO:0007669"/>
    <property type="project" value="UniProtKB-KW"/>
</dbReference>
<dbReference type="InterPro" id="IPR044925">
    <property type="entry name" value="His-Me_finger_sf"/>
</dbReference>
<dbReference type="Gene3D" id="3.30.160.60">
    <property type="entry name" value="Classic Zinc Finger"/>
    <property type="match status" value="1"/>
</dbReference>
<dbReference type="Pfam" id="PF13392">
    <property type="entry name" value="HNH_3"/>
    <property type="match status" value="1"/>
</dbReference>
<dbReference type="InterPro" id="IPR013087">
    <property type="entry name" value="Znf_C2H2_type"/>
</dbReference>
<dbReference type="EMBL" id="DF238269">
    <property type="protein sequence ID" value="GAQ93140.1"/>
    <property type="molecule type" value="Genomic_DNA"/>
</dbReference>
<reference evidence="4 5" key="1">
    <citation type="journal article" date="2014" name="Nat. Commun.">
        <title>Klebsormidium flaccidum genome reveals primary factors for plant terrestrial adaptation.</title>
        <authorList>
            <person name="Hori K."/>
            <person name="Maruyama F."/>
            <person name="Fujisawa T."/>
            <person name="Togashi T."/>
            <person name="Yamamoto N."/>
            <person name="Seo M."/>
            <person name="Sato S."/>
            <person name="Yamada T."/>
            <person name="Mori H."/>
            <person name="Tajima N."/>
            <person name="Moriyama T."/>
            <person name="Ikeuchi M."/>
            <person name="Watanabe M."/>
            <person name="Wada H."/>
            <person name="Kobayashi K."/>
            <person name="Saito M."/>
            <person name="Masuda T."/>
            <person name="Sasaki-Sekimoto Y."/>
            <person name="Mashiguchi K."/>
            <person name="Awai K."/>
            <person name="Shimojima M."/>
            <person name="Masuda S."/>
            <person name="Iwai M."/>
            <person name="Nobusawa T."/>
            <person name="Narise T."/>
            <person name="Kondo S."/>
            <person name="Saito H."/>
            <person name="Sato R."/>
            <person name="Murakawa M."/>
            <person name="Ihara Y."/>
            <person name="Oshima-Yamada Y."/>
            <person name="Ohtaka K."/>
            <person name="Satoh M."/>
            <person name="Sonobe K."/>
            <person name="Ishii M."/>
            <person name="Ohtani R."/>
            <person name="Kanamori-Sato M."/>
            <person name="Honoki R."/>
            <person name="Miyazaki D."/>
            <person name="Mochizuki H."/>
            <person name="Umetsu J."/>
            <person name="Higashi K."/>
            <person name="Shibata D."/>
            <person name="Kamiya Y."/>
            <person name="Sato N."/>
            <person name="Nakamura Y."/>
            <person name="Tabata S."/>
            <person name="Ida S."/>
            <person name="Kurokawa K."/>
            <person name="Ohta H."/>
        </authorList>
    </citation>
    <scope>NUCLEOTIDE SEQUENCE [LARGE SCALE GENOMIC DNA]</scope>
    <source>
        <strain evidence="4 5">NIES-2285</strain>
    </source>
</reference>
<keyword evidence="5" id="KW-1185">Reference proteome</keyword>
<dbReference type="PROSITE" id="PS00028">
    <property type="entry name" value="ZINC_FINGER_C2H2_1"/>
    <property type="match status" value="1"/>
</dbReference>
<name>A0A1Y1IQK2_KLENI</name>
<sequence>MASGPVGVKRKHGQINGPKQFVCDFAGCGETFTGPEYLTCHLRSHSKQNAPPTSYEGWKQHYKYKHIFGLPDGQVWSCRSGRFLKGTKFNGYVQLEIDGKKIQRHCLNFEIAHGRAIASGMDIDHIIPSPTPKDGSERQPQDDSWANLQELTRWEHNSKTLADNPDSGKKRGATQGFPIIALHATSGREERYSSITEAASALGLKLSTVKLRIRQGSSEEYGGHVFRRCPVHVAEQADRPGEEWKDAKLDGRLIRGIRVSSLGRVQLRDGRRTEGKVKHGRHKVGLEVDGKDVQVFVHILMVHTFIGPPPSDKHTVDHIDGNCRRNVSGNLRWATKTRRPASAGSRHSMMHRVTAKAVFFALGLWFLVADNPRASKKGGVTKGFPVMALHVASGKENLHASVRAAASTLGLTLATVQKRIRQGSSKEYRGYIFRRCPKHTAEQDDRPGEVWKDAELHGRLIKGIRVSTMGRVQLQFGRRTEGWIVNNRRNVNLRVDGRTKVVKLYVLMAHTFIGRPPSAEHTVDHIDGNSIHDVIWNLRWATRVEQGRNIKSNRAVHKYDLQGTLLQTYDTIAEAAEKNRLSRGQVKYAASTGSTVTRFCWVFVS</sequence>
<organism evidence="4 5">
    <name type="scientific">Klebsormidium nitens</name>
    <name type="common">Green alga</name>
    <name type="synonym">Ulothrix nitens</name>
    <dbReference type="NCBI Taxonomy" id="105231"/>
    <lineage>
        <taxon>Eukaryota</taxon>
        <taxon>Viridiplantae</taxon>
        <taxon>Streptophyta</taxon>
        <taxon>Klebsormidiophyceae</taxon>
        <taxon>Klebsormidiales</taxon>
        <taxon>Klebsormidiaceae</taxon>
        <taxon>Klebsormidium</taxon>
    </lineage>
</organism>
<dbReference type="Gene3D" id="3.90.75.20">
    <property type="match status" value="2"/>
</dbReference>
<feature type="domain" description="C2H2-type" evidence="3">
    <location>
        <begin position="21"/>
        <end position="50"/>
    </location>
</feature>
<dbReference type="OrthoDB" id="447635at2759"/>
<dbReference type="PROSITE" id="PS50157">
    <property type="entry name" value="ZINC_FINGER_C2H2_2"/>
    <property type="match status" value="1"/>
</dbReference>
<protein>
    <submittedName>
        <fullName evidence="4">HNH nuclease</fullName>
    </submittedName>
</protein>
<evidence type="ECO:0000256" key="1">
    <source>
        <dbReference type="PROSITE-ProRule" id="PRU00042"/>
    </source>
</evidence>
<accession>A0A1Y1IQK2</accession>
<evidence type="ECO:0000259" key="3">
    <source>
        <dbReference type="PROSITE" id="PS50157"/>
    </source>
</evidence>
<dbReference type="SMART" id="SM00507">
    <property type="entry name" value="HNHc"/>
    <property type="match status" value="3"/>
</dbReference>
<dbReference type="SUPFAM" id="SSF54060">
    <property type="entry name" value="His-Me finger endonucleases"/>
    <property type="match status" value="3"/>
</dbReference>
<dbReference type="SMART" id="SM00355">
    <property type="entry name" value="ZnF_C2H2"/>
    <property type="match status" value="1"/>
</dbReference>
<dbReference type="Proteomes" id="UP000054558">
    <property type="component" value="Unassembled WGS sequence"/>
</dbReference>
<evidence type="ECO:0000313" key="4">
    <source>
        <dbReference type="EMBL" id="GAQ93140.1"/>
    </source>
</evidence>
<dbReference type="InterPro" id="IPR003615">
    <property type="entry name" value="HNH_nuc"/>
</dbReference>
<keyword evidence="1" id="KW-0479">Metal-binding</keyword>
<proteinExistence type="predicted"/>
<keyword evidence="1" id="KW-0862">Zinc</keyword>
<gene>
    <name evidence="4" type="ORF">KFL_013200030</name>
</gene>
<feature type="region of interest" description="Disordered" evidence="2">
    <location>
        <begin position="156"/>
        <end position="175"/>
    </location>
</feature>
<feature type="region of interest" description="Disordered" evidence="2">
    <location>
        <begin position="124"/>
        <end position="143"/>
    </location>
</feature>
<evidence type="ECO:0000256" key="2">
    <source>
        <dbReference type="SAM" id="MobiDB-lite"/>
    </source>
</evidence>
<dbReference type="AlphaFoldDB" id="A0A1Y1IQK2"/>